<keyword evidence="6 9" id="KW-0472">Membrane</keyword>
<proteinExistence type="inferred from homology"/>
<reference evidence="11" key="1">
    <citation type="journal article" date="2023" name="BMC Genomics">
        <title>Chromosome-level genome assemblies of Cutaneotrichosporon spp. (Trichosporonales, Basidiomycota) reveal imbalanced evolution between nucleotide sequences and chromosome synteny.</title>
        <authorList>
            <person name="Kobayashi Y."/>
            <person name="Kayamori A."/>
            <person name="Aoki K."/>
            <person name="Shiwa Y."/>
            <person name="Matsutani M."/>
            <person name="Fujita N."/>
            <person name="Sugita T."/>
            <person name="Iwasaki W."/>
            <person name="Tanaka N."/>
            <person name="Takashima M."/>
        </authorList>
    </citation>
    <scope>NUCLEOTIDE SEQUENCE</scope>
    <source>
        <strain evidence="11">HIS016</strain>
    </source>
</reference>
<dbReference type="AlphaFoldDB" id="A0AAD3YAL9"/>
<protein>
    <recommendedName>
        <fullName evidence="10">Major facilitator superfamily (MFS) profile domain-containing protein</fullName>
    </recommendedName>
</protein>
<evidence type="ECO:0000256" key="5">
    <source>
        <dbReference type="ARBA" id="ARBA00022989"/>
    </source>
</evidence>
<dbReference type="Gene3D" id="1.20.1250.20">
    <property type="entry name" value="MFS general substrate transporter like domains"/>
    <property type="match status" value="1"/>
</dbReference>
<evidence type="ECO:0000256" key="4">
    <source>
        <dbReference type="ARBA" id="ARBA00022692"/>
    </source>
</evidence>
<feature type="transmembrane region" description="Helical" evidence="9">
    <location>
        <begin position="191"/>
        <end position="214"/>
    </location>
</feature>
<evidence type="ECO:0000256" key="8">
    <source>
        <dbReference type="RuleBase" id="RU003346"/>
    </source>
</evidence>
<gene>
    <name evidence="11" type="ORF">CspeluHIS016_0212060</name>
</gene>
<dbReference type="InterPro" id="IPR036259">
    <property type="entry name" value="MFS_trans_sf"/>
</dbReference>
<evidence type="ECO:0000259" key="10">
    <source>
        <dbReference type="PROSITE" id="PS50850"/>
    </source>
</evidence>
<feature type="transmembrane region" description="Helical" evidence="9">
    <location>
        <begin position="384"/>
        <end position="408"/>
    </location>
</feature>
<dbReference type="EMBL" id="BTCM01000002">
    <property type="protein sequence ID" value="GMK56150.1"/>
    <property type="molecule type" value="Genomic_DNA"/>
</dbReference>
<dbReference type="PROSITE" id="PS00216">
    <property type="entry name" value="SUGAR_TRANSPORT_1"/>
    <property type="match status" value="1"/>
</dbReference>
<feature type="transmembrane region" description="Helical" evidence="9">
    <location>
        <begin position="133"/>
        <end position="150"/>
    </location>
</feature>
<evidence type="ECO:0000256" key="1">
    <source>
        <dbReference type="ARBA" id="ARBA00004141"/>
    </source>
</evidence>
<comment type="subcellular location">
    <subcellularLocation>
        <location evidence="1">Membrane</location>
        <topology evidence="1">Multi-pass membrane protein</topology>
    </subcellularLocation>
</comment>
<feature type="transmembrane region" description="Helical" evidence="9">
    <location>
        <begin position="420"/>
        <end position="437"/>
    </location>
</feature>
<dbReference type="InterPro" id="IPR020846">
    <property type="entry name" value="MFS_dom"/>
</dbReference>
<evidence type="ECO:0000313" key="12">
    <source>
        <dbReference type="Proteomes" id="UP001222932"/>
    </source>
</evidence>
<dbReference type="PROSITE" id="PS50850">
    <property type="entry name" value="MFS"/>
    <property type="match status" value="1"/>
</dbReference>
<evidence type="ECO:0000256" key="6">
    <source>
        <dbReference type="ARBA" id="ARBA00023136"/>
    </source>
</evidence>
<evidence type="ECO:0000256" key="9">
    <source>
        <dbReference type="SAM" id="Phobius"/>
    </source>
</evidence>
<keyword evidence="12" id="KW-1185">Reference proteome</keyword>
<dbReference type="Proteomes" id="UP001222932">
    <property type="component" value="Unassembled WGS sequence"/>
</dbReference>
<evidence type="ECO:0000256" key="2">
    <source>
        <dbReference type="ARBA" id="ARBA00010992"/>
    </source>
</evidence>
<comment type="similarity">
    <text evidence="2 8">Belongs to the major facilitator superfamily. Sugar transporter (TC 2.A.1.1) family.</text>
</comment>
<dbReference type="Pfam" id="PF00083">
    <property type="entry name" value="Sugar_tr"/>
    <property type="match status" value="1"/>
</dbReference>
<feature type="transmembrane region" description="Helical" evidence="9">
    <location>
        <begin position="284"/>
        <end position="309"/>
    </location>
</feature>
<feature type="transmembrane region" description="Helical" evidence="9">
    <location>
        <begin position="74"/>
        <end position="96"/>
    </location>
</feature>
<feature type="transmembrane region" description="Helical" evidence="9">
    <location>
        <begin position="449"/>
        <end position="468"/>
    </location>
</feature>
<name>A0AAD3YAL9_9TREE</name>
<keyword evidence="3 8" id="KW-0813">Transport</keyword>
<dbReference type="GO" id="GO:0005351">
    <property type="term" value="F:carbohydrate:proton symporter activity"/>
    <property type="evidence" value="ECO:0007669"/>
    <property type="project" value="TreeGrafter"/>
</dbReference>
<reference evidence="11" key="2">
    <citation type="submission" date="2023-06" db="EMBL/GenBank/DDBJ databases">
        <authorList>
            <person name="Kobayashi Y."/>
            <person name="Kayamori A."/>
            <person name="Aoki K."/>
            <person name="Shiwa Y."/>
            <person name="Fujita N."/>
            <person name="Sugita T."/>
            <person name="Iwasaki W."/>
            <person name="Tanaka N."/>
            <person name="Takashima M."/>
        </authorList>
    </citation>
    <scope>NUCLEOTIDE SEQUENCE</scope>
    <source>
        <strain evidence="11">HIS016</strain>
    </source>
</reference>
<evidence type="ECO:0000256" key="3">
    <source>
        <dbReference type="ARBA" id="ARBA00022448"/>
    </source>
</evidence>
<dbReference type="InterPro" id="IPR050360">
    <property type="entry name" value="MFS_Sugar_Transporters"/>
</dbReference>
<dbReference type="PANTHER" id="PTHR48022">
    <property type="entry name" value="PLASTIDIC GLUCOSE TRANSPORTER 4"/>
    <property type="match status" value="1"/>
</dbReference>
<dbReference type="GO" id="GO:0016020">
    <property type="term" value="C:membrane"/>
    <property type="evidence" value="ECO:0007669"/>
    <property type="project" value="UniProtKB-SubCell"/>
</dbReference>
<keyword evidence="5 9" id="KW-1133">Transmembrane helix</keyword>
<dbReference type="SUPFAM" id="SSF103473">
    <property type="entry name" value="MFS general substrate transporter"/>
    <property type="match status" value="1"/>
</dbReference>
<evidence type="ECO:0000256" key="7">
    <source>
        <dbReference type="ARBA" id="ARBA00049119"/>
    </source>
</evidence>
<feature type="transmembrane region" description="Helical" evidence="9">
    <location>
        <begin position="162"/>
        <end position="185"/>
    </location>
</feature>
<evidence type="ECO:0000313" key="11">
    <source>
        <dbReference type="EMBL" id="GMK56150.1"/>
    </source>
</evidence>
<feature type="transmembrane region" description="Helical" evidence="9">
    <location>
        <begin position="103"/>
        <end position="121"/>
    </location>
</feature>
<dbReference type="FunFam" id="1.20.1250.20:FF:000134">
    <property type="entry name" value="MFS sugar transporter protein"/>
    <property type="match status" value="1"/>
</dbReference>
<comment type="caution">
    <text evidence="11">The sequence shown here is derived from an EMBL/GenBank/DDBJ whole genome shotgun (WGS) entry which is preliminary data.</text>
</comment>
<keyword evidence="4 9" id="KW-0812">Transmembrane</keyword>
<feature type="domain" description="Major facilitator superfamily (MFS) profile" evidence="10">
    <location>
        <begin position="35"/>
        <end position="472"/>
    </location>
</feature>
<sequence>MPAIEVVRSGPIGHLRNNAAEWWFKDPGLLKLAPAIFIGFMSSVNMGYDASLINGLLANPRFVADLHLRTSSELGMVVSFFTLGSIASTIPAPIIADRFGRRVAMFCGYTLVIAGSLTQTFTTGGMKMLGGRIIVGCGVGMAQIGGNPYLSEIAHPRNRTEVTALGQTCFYIGAILAAWTTFGSLSIPGSWSWRMCTLLQIAVPIICIVSLPFLPESPRWLVSRGRIDDAHNTLAKYHANGDKDDELVLFELDGITEAIRTEQNARKATPLEFFATKGNRHRGFIVIMCGILSQWAGNGILMFYLVPILNSVGMTDSTKQTAFNGGLQVFNWLASVGGSLVSERVGRRKLWLGATIGMLASFIVLTACSAVYAEKGTEAAGSTVLAFLFIFYGMYAVGYTPLVVAYSVEILPFHLRTTGMGLLTFTVGCMGFFNAYINPIALDSIAWKYYFVYIGILSVALVVIWFCFPETKGRTLEEIETVFDGHDQVTDSAPSTAVVDKSDLDHVEVLEK</sequence>
<accession>A0AAD3YAL9</accession>
<dbReference type="NCBIfam" id="TIGR00879">
    <property type="entry name" value="SP"/>
    <property type="match status" value="1"/>
</dbReference>
<dbReference type="PANTHER" id="PTHR48022:SF2">
    <property type="entry name" value="PLASTIDIC GLUCOSE TRANSPORTER 4"/>
    <property type="match status" value="1"/>
</dbReference>
<comment type="catalytic activity">
    <reaction evidence="7">
        <text>myo-inositol(out) + H(+)(out) = myo-inositol(in) + H(+)(in)</text>
        <dbReference type="Rhea" id="RHEA:60364"/>
        <dbReference type="ChEBI" id="CHEBI:15378"/>
        <dbReference type="ChEBI" id="CHEBI:17268"/>
    </reaction>
</comment>
<organism evidence="11 12">
    <name type="scientific">Cutaneotrichosporon spelunceum</name>
    <dbReference type="NCBI Taxonomy" id="1672016"/>
    <lineage>
        <taxon>Eukaryota</taxon>
        <taxon>Fungi</taxon>
        <taxon>Dikarya</taxon>
        <taxon>Basidiomycota</taxon>
        <taxon>Agaricomycotina</taxon>
        <taxon>Tremellomycetes</taxon>
        <taxon>Trichosporonales</taxon>
        <taxon>Trichosporonaceae</taxon>
        <taxon>Cutaneotrichosporon</taxon>
    </lineage>
</organism>
<feature type="transmembrane region" description="Helical" evidence="9">
    <location>
        <begin position="350"/>
        <end position="372"/>
    </location>
</feature>
<dbReference type="InterPro" id="IPR005828">
    <property type="entry name" value="MFS_sugar_transport-like"/>
</dbReference>
<dbReference type="InterPro" id="IPR005829">
    <property type="entry name" value="Sugar_transporter_CS"/>
</dbReference>
<dbReference type="InterPro" id="IPR003663">
    <property type="entry name" value="Sugar/inositol_transpt"/>
</dbReference>